<dbReference type="GO" id="GO:0005886">
    <property type="term" value="C:plasma membrane"/>
    <property type="evidence" value="ECO:0007669"/>
    <property type="project" value="TreeGrafter"/>
</dbReference>
<dbReference type="NCBIfam" id="TIGR00219">
    <property type="entry name" value="mreC"/>
    <property type="match status" value="1"/>
</dbReference>
<comment type="function">
    <text evidence="5">Involved in formation and maintenance of cell shape.</text>
</comment>
<organism evidence="10 11">
    <name type="scientific">Isoalcanivorax pacificus W11-5</name>
    <dbReference type="NCBI Taxonomy" id="391936"/>
    <lineage>
        <taxon>Bacteria</taxon>
        <taxon>Pseudomonadati</taxon>
        <taxon>Pseudomonadota</taxon>
        <taxon>Gammaproteobacteria</taxon>
        <taxon>Oceanospirillales</taxon>
        <taxon>Alcanivoracaceae</taxon>
        <taxon>Isoalcanivorax</taxon>
    </lineage>
</organism>
<dbReference type="Gene3D" id="2.40.10.350">
    <property type="entry name" value="Rod shape-determining protein MreC, domain 2"/>
    <property type="match status" value="1"/>
</dbReference>
<dbReference type="PANTHER" id="PTHR34138">
    <property type="entry name" value="CELL SHAPE-DETERMINING PROTEIN MREC"/>
    <property type="match status" value="1"/>
</dbReference>
<protein>
    <recommendedName>
        <fullName evidence="2 5">Cell shape-determining protein MreC</fullName>
    </recommendedName>
    <alternativeName>
        <fullName evidence="4 5">Cell shape protein MreC</fullName>
    </alternativeName>
</protein>
<dbReference type="GO" id="GO:0008360">
    <property type="term" value="P:regulation of cell shape"/>
    <property type="evidence" value="ECO:0007669"/>
    <property type="project" value="UniProtKB-KW"/>
</dbReference>
<evidence type="ECO:0000256" key="4">
    <source>
        <dbReference type="ARBA" id="ARBA00032089"/>
    </source>
</evidence>
<feature type="transmembrane region" description="Helical" evidence="8">
    <location>
        <begin position="12"/>
        <end position="28"/>
    </location>
</feature>
<evidence type="ECO:0000256" key="5">
    <source>
        <dbReference type="PIRNR" id="PIRNR038471"/>
    </source>
</evidence>
<dbReference type="STRING" id="391936.S7S_04480"/>
<feature type="domain" description="Rod shape-determining protein MreC beta-barrel core" evidence="9">
    <location>
        <begin position="122"/>
        <end position="269"/>
    </location>
</feature>
<dbReference type="EMBL" id="CP004387">
    <property type="protein sequence ID" value="AJD47318.1"/>
    <property type="molecule type" value="Genomic_DNA"/>
</dbReference>
<dbReference type="AlphaFoldDB" id="A0A0B4XL69"/>
<evidence type="ECO:0000256" key="1">
    <source>
        <dbReference type="ARBA" id="ARBA00009369"/>
    </source>
</evidence>
<keyword evidence="6" id="KW-0175">Coiled coil</keyword>
<dbReference type="RefSeq" id="WP_008738317.1">
    <property type="nucleotide sequence ID" value="NZ_CP004387.1"/>
</dbReference>
<evidence type="ECO:0000259" key="9">
    <source>
        <dbReference type="Pfam" id="PF04085"/>
    </source>
</evidence>
<gene>
    <name evidence="10" type="ORF">S7S_04480</name>
</gene>
<evidence type="ECO:0000256" key="8">
    <source>
        <dbReference type="SAM" id="Phobius"/>
    </source>
</evidence>
<dbReference type="InterPro" id="IPR055342">
    <property type="entry name" value="MreC_beta-barrel_core"/>
</dbReference>
<evidence type="ECO:0000256" key="7">
    <source>
        <dbReference type="SAM" id="MobiDB-lite"/>
    </source>
</evidence>
<feature type="coiled-coil region" evidence="6">
    <location>
        <begin position="76"/>
        <end position="106"/>
    </location>
</feature>
<comment type="similarity">
    <text evidence="1 5">Belongs to the MreC family.</text>
</comment>
<dbReference type="Proteomes" id="UP000006764">
    <property type="component" value="Chromosome"/>
</dbReference>
<keyword evidence="11" id="KW-1185">Reference proteome</keyword>
<evidence type="ECO:0000256" key="6">
    <source>
        <dbReference type="SAM" id="Coils"/>
    </source>
</evidence>
<reference evidence="10 11" key="1">
    <citation type="journal article" date="2012" name="J. Bacteriol.">
        <title>Genome sequence of an alkane-degrading bacterium, Alcanivorax pacificus type strain W11-5, isolated from deep sea sediment.</title>
        <authorList>
            <person name="Lai Q."/>
            <person name="Shao Z."/>
        </authorList>
    </citation>
    <scope>NUCLEOTIDE SEQUENCE [LARGE SCALE GENOMIC DNA]</scope>
    <source>
        <strain evidence="10 11">W11-5</strain>
    </source>
</reference>
<feature type="region of interest" description="Disordered" evidence="7">
    <location>
        <begin position="267"/>
        <end position="298"/>
    </location>
</feature>
<evidence type="ECO:0000256" key="2">
    <source>
        <dbReference type="ARBA" id="ARBA00013855"/>
    </source>
</evidence>
<sequence>MNLFSETPNPGYRLLVALVIGMALMLLDQRTDRVDAVRHSIGYLTAPVHYLAHMPGAIGNWLSGQARSRGDLMDDNERLTRQLLILQQRVQRLAVLEAENTRLRELLNSSAQLDSGVLAAEIIGIEPDPSRQELVINKGTHDGVYRGQAVLDASGLLGQVVEVGPFTARVLLITDASHALSVQVNRNGVRAILAGSGQPGRVRLLFVPDTADIQEGDLLVSTGLDQRFPRGYPVAQVERVEHDRSASFATVEARPTARIDRASHVLLVEGPPRDVPAPTQSSSEDPTIMAEGQSGERP</sequence>
<dbReference type="InterPro" id="IPR042177">
    <property type="entry name" value="Cell/Rod_1"/>
</dbReference>
<keyword evidence="8" id="KW-0472">Membrane</keyword>
<keyword evidence="3 5" id="KW-0133">Cell shape</keyword>
<dbReference type="KEGG" id="apac:S7S_04480"/>
<dbReference type="Gene3D" id="2.40.10.340">
    <property type="entry name" value="Rod shape-determining protein MreC, domain 1"/>
    <property type="match status" value="1"/>
</dbReference>
<name>A0A0B4XL69_9GAMM</name>
<evidence type="ECO:0000256" key="3">
    <source>
        <dbReference type="ARBA" id="ARBA00022960"/>
    </source>
</evidence>
<evidence type="ECO:0000313" key="11">
    <source>
        <dbReference type="Proteomes" id="UP000006764"/>
    </source>
</evidence>
<dbReference type="OrthoDB" id="9808025at2"/>
<evidence type="ECO:0000313" key="10">
    <source>
        <dbReference type="EMBL" id="AJD47318.1"/>
    </source>
</evidence>
<dbReference type="PIRSF" id="PIRSF038471">
    <property type="entry name" value="MreC"/>
    <property type="match status" value="1"/>
</dbReference>
<keyword evidence="8" id="KW-0812">Transmembrane</keyword>
<dbReference type="HOGENOM" id="CLU_042663_2_0_6"/>
<dbReference type="PANTHER" id="PTHR34138:SF1">
    <property type="entry name" value="CELL SHAPE-DETERMINING PROTEIN MREC"/>
    <property type="match status" value="1"/>
</dbReference>
<dbReference type="InterPro" id="IPR042175">
    <property type="entry name" value="Cell/Rod_MreC_2"/>
</dbReference>
<proteinExistence type="inferred from homology"/>
<dbReference type="Pfam" id="PF04085">
    <property type="entry name" value="MreC"/>
    <property type="match status" value="1"/>
</dbReference>
<accession>A0A0B4XL69</accession>
<dbReference type="InterPro" id="IPR007221">
    <property type="entry name" value="MreC"/>
</dbReference>
<keyword evidence="8" id="KW-1133">Transmembrane helix</keyword>